<name>Q22EE5_TETTS</name>
<reference evidence="2" key="1">
    <citation type="journal article" date="2006" name="PLoS Biol.">
        <title>Macronuclear genome sequence of the ciliate Tetrahymena thermophila, a model eukaryote.</title>
        <authorList>
            <person name="Eisen J.A."/>
            <person name="Coyne R.S."/>
            <person name="Wu M."/>
            <person name="Wu D."/>
            <person name="Thiagarajan M."/>
            <person name="Wortman J.R."/>
            <person name="Badger J.H."/>
            <person name="Ren Q."/>
            <person name="Amedeo P."/>
            <person name="Jones K.M."/>
            <person name="Tallon L.J."/>
            <person name="Delcher A.L."/>
            <person name="Salzberg S.L."/>
            <person name="Silva J.C."/>
            <person name="Haas B.J."/>
            <person name="Majoros W.H."/>
            <person name="Farzad M."/>
            <person name="Carlton J.M."/>
            <person name="Smith R.K. Jr."/>
            <person name="Garg J."/>
            <person name="Pearlman R.E."/>
            <person name="Karrer K.M."/>
            <person name="Sun L."/>
            <person name="Manning G."/>
            <person name="Elde N.C."/>
            <person name="Turkewitz A.P."/>
            <person name="Asai D.J."/>
            <person name="Wilkes D.E."/>
            <person name="Wang Y."/>
            <person name="Cai H."/>
            <person name="Collins K."/>
            <person name="Stewart B.A."/>
            <person name="Lee S.R."/>
            <person name="Wilamowska K."/>
            <person name="Weinberg Z."/>
            <person name="Ruzzo W.L."/>
            <person name="Wloga D."/>
            <person name="Gaertig J."/>
            <person name="Frankel J."/>
            <person name="Tsao C.-C."/>
            <person name="Gorovsky M.A."/>
            <person name="Keeling P.J."/>
            <person name="Waller R.F."/>
            <person name="Patron N.J."/>
            <person name="Cherry J.M."/>
            <person name="Stover N.A."/>
            <person name="Krieger C.J."/>
            <person name="del Toro C."/>
            <person name="Ryder H.F."/>
            <person name="Williamson S.C."/>
            <person name="Barbeau R.A."/>
            <person name="Hamilton E.P."/>
            <person name="Orias E."/>
        </authorList>
    </citation>
    <scope>NUCLEOTIDE SEQUENCE [LARGE SCALE GENOMIC DNA]</scope>
    <source>
        <strain evidence="2">SB210</strain>
    </source>
</reference>
<dbReference type="Proteomes" id="UP000009168">
    <property type="component" value="Unassembled WGS sequence"/>
</dbReference>
<dbReference type="HOGENOM" id="CLU_2418076_0_0_1"/>
<sequence>MLKKQIEEGQFINAFINRNNKLFFFVCLMNSKHFMYYHRGNQKREEYQQVNFLQEQIKIVGQTNLQQNNEWWWKSIQISSFQVNFGDQFQMF</sequence>
<dbReference type="RefSeq" id="XP_001031370.1">
    <property type="nucleotide sequence ID" value="XM_001031370.1"/>
</dbReference>
<evidence type="ECO:0000313" key="1">
    <source>
        <dbReference type="EMBL" id="EAR83707.1"/>
    </source>
</evidence>
<evidence type="ECO:0000313" key="2">
    <source>
        <dbReference type="Proteomes" id="UP000009168"/>
    </source>
</evidence>
<proteinExistence type="predicted"/>
<gene>
    <name evidence="1" type="ORF">TTHERM_00827240</name>
</gene>
<dbReference type="GeneID" id="7831309"/>
<dbReference type="InParanoid" id="Q22EE5"/>
<dbReference type="AlphaFoldDB" id="Q22EE5"/>
<protein>
    <submittedName>
        <fullName evidence="1">Uncharacterized protein</fullName>
    </submittedName>
</protein>
<dbReference type="KEGG" id="tet:TTHERM_00827240"/>
<organism evidence="1 2">
    <name type="scientific">Tetrahymena thermophila (strain SB210)</name>
    <dbReference type="NCBI Taxonomy" id="312017"/>
    <lineage>
        <taxon>Eukaryota</taxon>
        <taxon>Sar</taxon>
        <taxon>Alveolata</taxon>
        <taxon>Ciliophora</taxon>
        <taxon>Intramacronucleata</taxon>
        <taxon>Oligohymenophorea</taxon>
        <taxon>Hymenostomatida</taxon>
        <taxon>Tetrahymenina</taxon>
        <taxon>Tetrahymenidae</taxon>
        <taxon>Tetrahymena</taxon>
    </lineage>
</organism>
<dbReference type="EMBL" id="GG662692">
    <property type="protein sequence ID" value="EAR83707.1"/>
    <property type="molecule type" value="Genomic_DNA"/>
</dbReference>
<accession>Q22EE5</accession>
<keyword evidence="2" id="KW-1185">Reference proteome</keyword>